<sequence>MTYLSTVGNDVKSRGRVIVAGAGMVGLCSALSLRRAGFEVGVRELAPGIRETGAALGVWQHTITELERLGLGSRLSEIRAEPSFQGFRDPSGALIDVSDMPPGRTVLRQRLSALLVSAVGEENIRTGMGVVNYAEDESGIAVHYANGDYERADLLVGADGLNSRVRTKLIPGSESHYYEDGHHVWRAVLPFDGDLGDGYLTIGRERTRGAVTRLADGSCFWVLAQLGLTGEVAGDPKQEALARVANLYDGDSEFLLRKVIMATPQDSVIYSQVAVVPEIPRWKDGRVVLAGDAAHAMSPHIGSGASLGIEDAHVLGDRLMHNDISSALDSYEADRIARYKLVREHAKAMALAETPADYMERFSRFVNWLNDTAA</sequence>
<evidence type="ECO:0000259" key="5">
    <source>
        <dbReference type="Pfam" id="PF01494"/>
    </source>
</evidence>
<evidence type="ECO:0000256" key="3">
    <source>
        <dbReference type="ARBA" id="ARBA00022827"/>
    </source>
</evidence>
<evidence type="ECO:0000313" key="7">
    <source>
        <dbReference type="Proteomes" id="UP000281594"/>
    </source>
</evidence>
<dbReference type="RefSeq" id="WP_020872659.1">
    <property type="nucleotide sequence ID" value="NC_022785.1"/>
</dbReference>
<dbReference type="GO" id="GO:0071949">
    <property type="term" value="F:FAD binding"/>
    <property type="evidence" value="ECO:0007669"/>
    <property type="project" value="InterPro"/>
</dbReference>
<accession>A0A0A0NVS2</accession>
<keyword evidence="3" id="KW-0274">FAD</keyword>
<reference evidence="6 7" key="1">
    <citation type="journal article" date="2018" name="J. Biol. Chem.">
        <title>Discovery of the actinoplanic acid pathway in Streptomyces rapamycinicus reveals a genetically conserved synergism with rapamycin.</title>
        <authorList>
            <person name="Mrak P."/>
            <person name="Krastel P."/>
            <person name="Pivk Lukancic P."/>
            <person name="Tao J."/>
            <person name="Pistorius D."/>
            <person name="Moore C.M."/>
        </authorList>
    </citation>
    <scope>NUCLEOTIDE SEQUENCE [LARGE SCALE GENOMIC DNA]</scope>
    <source>
        <strain evidence="6 7">NRRL 5491</strain>
    </source>
</reference>
<dbReference type="PANTHER" id="PTHR46496">
    <property type="match status" value="1"/>
</dbReference>
<comment type="caution">
    <text evidence="6">The sequence shown here is derived from an EMBL/GenBank/DDBJ whole genome shotgun (WGS) entry which is preliminary data.</text>
</comment>
<proteinExistence type="predicted"/>
<keyword evidence="2" id="KW-0285">Flavoprotein</keyword>
<dbReference type="PANTHER" id="PTHR46496:SF1">
    <property type="entry name" value="ZEAXANTHIN EPOXIDASE, CHLOROPLASTIC"/>
    <property type="match status" value="1"/>
</dbReference>
<dbReference type="AlphaFoldDB" id="A0A0A0NVS2"/>
<dbReference type="Proteomes" id="UP000281594">
    <property type="component" value="Unassembled WGS sequence"/>
</dbReference>
<dbReference type="SUPFAM" id="SSF51905">
    <property type="entry name" value="FAD/NAD(P)-binding domain"/>
    <property type="match status" value="1"/>
</dbReference>
<gene>
    <name evidence="6" type="ORF">D3C57_104650</name>
</gene>
<evidence type="ECO:0000256" key="1">
    <source>
        <dbReference type="ARBA" id="ARBA00001974"/>
    </source>
</evidence>
<dbReference type="InterPro" id="IPR036188">
    <property type="entry name" value="FAD/NAD-bd_sf"/>
</dbReference>
<dbReference type="HOGENOM" id="CLU_009665_19_5_11"/>
<dbReference type="PRINTS" id="PR00420">
    <property type="entry name" value="RNGMNOXGNASE"/>
</dbReference>
<comment type="cofactor">
    <cofactor evidence="1">
        <name>FAD</name>
        <dbReference type="ChEBI" id="CHEBI:57692"/>
    </cofactor>
</comment>
<dbReference type="STRING" id="1343740.M271_38935"/>
<evidence type="ECO:0000256" key="2">
    <source>
        <dbReference type="ARBA" id="ARBA00022630"/>
    </source>
</evidence>
<dbReference type="GO" id="GO:0016491">
    <property type="term" value="F:oxidoreductase activity"/>
    <property type="evidence" value="ECO:0007669"/>
    <property type="project" value="UniProtKB-KW"/>
</dbReference>
<keyword evidence="4" id="KW-0560">Oxidoreductase</keyword>
<dbReference type="Pfam" id="PF01494">
    <property type="entry name" value="FAD_binding_3"/>
    <property type="match status" value="1"/>
</dbReference>
<dbReference type="EMBL" id="QYCY01000001">
    <property type="protein sequence ID" value="RLV77633.1"/>
    <property type="molecule type" value="Genomic_DNA"/>
</dbReference>
<evidence type="ECO:0000313" key="6">
    <source>
        <dbReference type="EMBL" id="RLV77633.1"/>
    </source>
</evidence>
<evidence type="ECO:0000256" key="4">
    <source>
        <dbReference type="ARBA" id="ARBA00023002"/>
    </source>
</evidence>
<feature type="domain" description="FAD-binding" evidence="5">
    <location>
        <begin position="16"/>
        <end position="342"/>
    </location>
</feature>
<dbReference type="eggNOG" id="COG0654">
    <property type="taxonomic scope" value="Bacteria"/>
</dbReference>
<dbReference type="Gene3D" id="3.50.50.60">
    <property type="entry name" value="FAD/NAD(P)-binding domain"/>
    <property type="match status" value="1"/>
</dbReference>
<dbReference type="InterPro" id="IPR002938">
    <property type="entry name" value="FAD-bd"/>
</dbReference>
<organism evidence="6 7">
    <name type="scientific">Streptomyces rapamycinicus (strain ATCC 29253 / DSM 41530 / NRRL 5491 / AYB-994)</name>
    <name type="common">Streptomyces hygroscopicus (strain ATCC 29253)</name>
    <dbReference type="NCBI Taxonomy" id="1343740"/>
    <lineage>
        <taxon>Bacteria</taxon>
        <taxon>Bacillati</taxon>
        <taxon>Actinomycetota</taxon>
        <taxon>Actinomycetes</taxon>
        <taxon>Kitasatosporales</taxon>
        <taxon>Streptomycetaceae</taxon>
        <taxon>Streptomyces</taxon>
        <taxon>Streptomyces violaceusniger group</taxon>
    </lineage>
</organism>
<protein>
    <recommendedName>
        <fullName evidence="5">FAD-binding domain-containing protein</fullName>
    </recommendedName>
</protein>
<name>A0A0A0NVS2_STRRN</name>
<dbReference type="KEGG" id="src:M271_38935"/>